<dbReference type="PROSITE" id="PS00028">
    <property type="entry name" value="ZINC_FINGER_C2H2_1"/>
    <property type="match status" value="1"/>
</dbReference>
<feature type="domain" description="C2H2-type" evidence="7">
    <location>
        <begin position="50"/>
        <end position="78"/>
    </location>
</feature>
<dbReference type="PROSITE" id="PS50157">
    <property type="entry name" value="ZINC_FINGER_C2H2_2"/>
    <property type="match status" value="2"/>
</dbReference>
<evidence type="ECO:0000256" key="3">
    <source>
        <dbReference type="ARBA" id="ARBA00022771"/>
    </source>
</evidence>
<keyword evidence="1" id="KW-0479">Metal-binding</keyword>
<keyword evidence="2" id="KW-0677">Repeat</keyword>
<dbReference type="OrthoDB" id="654211at2759"/>
<evidence type="ECO:0000313" key="8">
    <source>
        <dbReference type="EMBL" id="KAG5162954.1"/>
    </source>
</evidence>
<proteinExistence type="predicted"/>
<gene>
    <name evidence="8" type="ORF">JR316_012342</name>
</gene>
<protein>
    <recommendedName>
        <fullName evidence="7">C2H2-type domain-containing protein</fullName>
    </recommendedName>
</protein>
<keyword evidence="3 5" id="KW-0863">Zinc-finger</keyword>
<evidence type="ECO:0000256" key="5">
    <source>
        <dbReference type="PROSITE-ProRule" id="PRU00042"/>
    </source>
</evidence>
<dbReference type="GO" id="GO:0008270">
    <property type="term" value="F:zinc ion binding"/>
    <property type="evidence" value="ECO:0007669"/>
    <property type="project" value="UniProtKB-KW"/>
</dbReference>
<dbReference type="PANTHER" id="PTHR14003:SF19">
    <property type="entry name" value="YY2 TRANSCRIPTION FACTOR"/>
    <property type="match status" value="1"/>
</dbReference>
<evidence type="ECO:0000256" key="2">
    <source>
        <dbReference type="ARBA" id="ARBA00022737"/>
    </source>
</evidence>
<dbReference type="GO" id="GO:0000978">
    <property type="term" value="F:RNA polymerase II cis-regulatory region sequence-specific DNA binding"/>
    <property type="evidence" value="ECO:0007669"/>
    <property type="project" value="TreeGrafter"/>
</dbReference>
<accession>A0A8H7XNH7</accession>
<dbReference type="GO" id="GO:0005667">
    <property type="term" value="C:transcription regulator complex"/>
    <property type="evidence" value="ECO:0007669"/>
    <property type="project" value="TreeGrafter"/>
</dbReference>
<dbReference type="GO" id="GO:0000981">
    <property type="term" value="F:DNA-binding transcription factor activity, RNA polymerase II-specific"/>
    <property type="evidence" value="ECO:0007669"/>
    <property type="project" value="TreeGrafter"/>
</dbReference>
<dbReference type="GO" id="GO:0000785">
    <property type="term" value="C:chromatin"/>
    <property type="evidence" value="ECO:0007669"/>
    <property type="project" value="TreeGrafter"/>
</dbReference>
<evidence type="ECO:0000259" key="7">
    <source>
        <dbReference type="PROSITE" id="PS50157"/>
    </source>
</evidence>
<feature type="compositionally biased region" description="Basic residues" evidence="6">
    <location>
        <begin position="1"/>
        <end position="19"/>
    </location>
</feature>
<sequence>MPAKRTARRATRGGKKSKTGRSDPCIKCGKVLSRQSDMKRHMRRHGKRQFKCEECKFASHTPCGLKVHIRTQHTGEKDYCPFDGCLYATGDPALMYRHKRNVHPEFVPATRAATIPTAAAYSGNESFSYRHSSPFRPPIDTLSDLSALSPLTYSDAGSPGTLSSIHSEIPSSPNTNAMDIHQEERYRVAYASMEEMNRPRHSYMCEEQLQYPNTMPFNSFSYQTTPGYEAVGFPAEFHANQVCNSFMFPPLHTDDIDISSPAYGDLTVDPTLLGIDEYLKAASMMDALDATSPFNKDWPSTLPQSQSLSSPYFDSWGRSVQSPFVPTGNIVEFDPLAVPCFSPSMDFFASSL</sequence>
<dbReference type="PANTHER" id="PTHR14003">
    <property type="entry name" value="TRANSCRIPTIONAL REPRESSOR PROTEIN YY"/>
    <property type="match status" value="1"/>
</dbReference>
<dbReference type="EMBL" id="JAFIQS010000017">
    <property type="protein sequence ID" value="KAG5162954.1"/>
    <property type="molecule type" value="Genomic_DNA"/>
</dbReference>
<keyword evidence="4" id="KW-0862">Zinc</keyword>
<organism evidence="8">
    <name type="scientific">Psilocybe cubensis</name>
    <name type="common">Psychedelic mushroom</name>
    <name type="synonym">Stropharia cubensis</name>
    <dbReference type="NCBI Taxonomy" id="181762"/>
    <lineage>
        <taxon>Eukaryota</taxon>
        <taxon>Fungi</taxon>
        <taxon>Dikarya</taxon>
        <taxon>Basidiomycota</taxon>
        <taxon>Agaricomycotina</taxon>
        <taxon>Agaricomycetes</taxon>
        <taxon>Agaricomycetidae</taxon>
        <taxon>Agaricales</taxon>
        <taxon>Agaricineae</taxon>
        <taxon>Strophariaceae</taxon>
        <taxon>Psilocybe</taxon>
    </lineage>
</organism>
<feature type="region of interest" description="Disordered" evidence="6">
    <location>
        <begin position="1"/>
        <end position="23"/>
    </location>
</feature>
<name>A0A8H7XNH7_PSICU</name>
<evidence type="ECO:0000256" key="6">
    <source>
        <dbReference type="SAM" id="MobiDB-lite"/>
    </source>
</evidence>
<dbReference type="SUPFAM" id="SSF57667">
    <property type="entry name" value="beta-beta-alpha zinc fingers"/>
    <property type="match status" value="1"/>
</dbReference>
<reference evidence="8" key="1">
    <citation type="submission" date="2021-02" db="EMBL/GenBank/DDBJ databases">
        <title>Psilocybe cubensis genome.</title>
        <authorList>
            <person name="Mckernan K.J."/>
            <person name="Crawford S."/>
            <person name="Trippe A."/>
            <person name="Kane L.T."/>
            <person name="Mclaughlin S."/>
        </authorList>
    </citation>
    <scope>NUCLEOTIDE SEQUENCE [LARGE SCALE GENOMIC DNA]</scope>
    <source>
        <strain evidence="8">MGC-MH-2018</strain>
    </source>
</reference>
<dbReference type="Pfam" id="PF00096">
    <property type="entry name" value="zf-C2H2"/>
    <property type="match status" value="1"/>
</dbReference>
<dbReference type="InterPro" id="IPR013087">
    <property type="entry name" value="Znf_C2H2_type"/>
</dbReference>
<dbReference type="InterPro" id="IPR036236">
    <property type="entry name" value="Znf_C2H2_sf"/>
</dbReference>
<dbReference type="AlphaFoldDB" id="A0A8H7XNH7"/>
<dbReference type="GO" id="GO:0031519">
    <property type="term" value="C:PcG protein complex"/>
    <property type="evidence" value="ECO:0007669"/>
    <property type="project" value="TreeGrafter"/>
</dbReference>
<evidence type="ECO:0000256" key="4">
    <source>
        <dbReference type="ARBA" id="ARBA00022833"/>
    </source>
</evidence>
<dbReference type="Gene3D" id="3.30.160.60">
    <property type="entry name" value="Classic Zinc Finger"/>
    <property type="match status" value="1"/>
</dbReference>
<evidence type="ECO:0000256" key="1">
    <source>
        <dbReference type="ARBA" id="ARBA00022723"/>
    </source>
</evidence>
<comment type="caution">
    <text evidence="8">The sequence shown here is derived from an EMBL/GenBank/DDBJ whole genome shotgun (WGS) entry which is preliminary data.</text>
</comment>
<dbReference type="SMART" id="SM00355">
    <property type="entry name" value="ZnF_C2H2"/>
    <property type="match status" value="3"/>
</dbReference>
<feature type="domain" description="C2H2-type" evidence="7">
    <location>
        <begin position="23"/>
        <end position="50"/>
    </location>
</feature>